<evidence type="ECO:0000256" key="2">
    <source>
        <dbReference type="ARBA" id="ARBA00022527"/>
    </source>
</evidence>
<dbReference type="Gene3D" id="1.10.510.10">
    <property type="entry name" value="Transferase(Phosphotransferase) domain 1"/>
    <property type="match status" value="1"/>
</dbReference>
<keyword evidence="4" id="KW-0547">Nucleotide-binding</keyword>
<keyword evidence="12" id="KW-1185">Reference proteome</keyword>
<evidence type="ECO:0000256" key="1">
    <source>
        <dbReference type="ARBA" id="ARBA00012513"/>
    </source>
</evidence>
<dbReference type="Proteomes" id="UP000193144">
    <property type="component" value="Unassembled WGS sequence"/>
</dbReference>
<feature type="compositionally biased region" description="Low complexity" evidence="9">
    <location>
        <begin position="85"/>
        <end position="95"/>
    </location>
</feature>
<feature type="compositionally biased region" description="Basic and acidic residues" evidence="9">
    <location>
        <begin position="593"/>
        <end position="605"/>
    </location>
</feature>
<evidence type="ECO:0000256" key="4">
    <source>
        <dbReference type="ARBA" id="ARBA00022741"/>
    </source>
</evidence>
<dbReference type="InterPro" id="IPR050660">
    <property type="entry name" value="NEK_Ser/Thr_kinase"/>
</dbReference>
<feature type="compositionally biased region" description="Acidic residues" evidence="9">
    <location>
        <begin position="606"/>
        <end position="615"/>
    </location>
</feature>
<dbReference type="OrthoDB" id="310217at2759"/>
<reference evidence="11 12" key="1">
    <citation type="submission" date="2016-07" db="EMBL/GenBank/DDBJ databases">
        <title>Pervasive Adenine N6-methylation of Active Genes in Fungi.</title>
        <authorList>
            <consortium name="DOE Joint Genome Institute"/>
            <person name="Mondo S.J."/>
            <person name="Dannebaum R.O."/>
            <person name="Kuo R.C."/>
            <person name="Labutti K."/>
            <person name="Haridas S."/>
            <person name="Kuo A."/>
            <person name="Salamov A."/>
            <person name="Ahrendt S.R."/>
            <person name="Lipzen A."/>
            <person name="Sullivan W."/>
            <person name="Andreopoulos W.B."/>
            <person name="Clum A."/>
            <person name="Lindquist E."/>
            <person name="Daum C."/>
            <person name="Ramamoorthy G.K."/>
            <person name="Gryganskyi A."/>
            <person name="Culley D."/>
            <person name="Magnuson J.K."/>
            <person name="James T.Y."/>
            <person name="O'Malley M.A."/>
            <person name="Stajich J.E."/>
            <person name="Spatafora J.W."/>
            <person name="Visel A."/>
            <person name="Grigoriev I.V."/>
        </authorList>
    </citation>
    <scope>NUCLEOTIDE SEQUENCE [LARGE SCALE GENOMIC DNA]</scope>
    <source>
        <strain evidence="11 12">CBS 115471</strain>
    </source>
</reference>
<comment type="catalytic activity">
    <reaction evidence="7">
        <text>L-threonyl-[protein] + ATP = O-phospho-L-threonyl-[protein] + ADP + H(+)</text>
        <dbReference type="Rhea" id="RHEA:46608"/>
        <dbReference type="Rhea" id="RHEA-COMP:11060"/>
        <dbReference type="Rhea" id="RHEA-COMP:11605"/>
        <dbReference type="ChEBI" id="CHEBI:15378"/>
        <dbReference type="ChEBI" id="CHEBI:30013"/>
        <dbReference type="ChEBI" id="CHEBI:30616"/>
        <dbReference type="ChEBI" id="CHEBI:61977"/>
        <dbReference type="ChEBI" id="CHEBI:456216"/>
        <dbReference type="EC" id="2.7.11.1"/>
    </reaction>
</comment>
<dbReference type="PROSITE" id="PS50011">
    <property type="entry name" value="PROTEIN_KINASE_DOM"/>
    <property type="match status" value="1"/>
</dbReference>
<name>A0A1Y1ZCP3_9PLEO</name>
<feature type="compositionally biased region" description="Acidic residues" evidence="9">
    <location>
        <begin position="96"/>
        <end position="107"/>
    </location>
</feature>
<keyword evidence="3" id="KW-0808">Transferase</keyword>
<keyword evidence="5 11" id="KW-0418">Kinase</keyword>
<feature type="compositionally biased region" description="Acidic residues" evidence="9">
    <location>
        <begin position="70"/>
        <end position="80"/>
    </location>
</feature>
<evidence type="ECO:0000256" key="5">
    <source>
        <dbReference type="ARBA" id="ARBA00022777"/>
    </source>
</evidence>
<comment type="catalytic activity">
    <reaction evidence="8">
        <text>L-seryl-[protein] + ATP = O-phospho-L-seryl-[protein] + ADP + H(+)</text>
        <dbReference type="Rhea" id="RHEA:17989"/>
        <dbReference type="Rhea" id="RHEA-COMP:9863"/>
        <dbReference type="Rhea" id="RHEA-COMP:11604"/>
        <dbReference type="ChEBI" id="CHEBI:15378"/>
        <dbReference type="ChEBI" id="CHEBI:29999"/>
        <dbReference type="ChEBI" id="CHEBI:30616"/>
        <dbReference type="ChEBI" id="CHEBI:83421"/>
        <dbReference type="ChEBI" id="CHEBI:456216"/>
        <dbReference type="EC" id="2.7.11.1"/>
    </reaction>
</comment>
<dbReference type="SMART" id="SM00220">
    <property type="entry name" value="S_TKc"/>
    <property type="match status" value="1"/>
</dbReference>
<dbReference type="SUPFAM" id="SSF56112">
    <property type="entry name" value="Protein kinase-like (PK-like)"/>
    <property type="match status" value="1"/>
</dbReference>
<comment type="caution">
    <text evidence="11">The sequence shown here is derived from an EMBL/GenBank/DDBJ whole genome shotgun (WGS) entry which is preliminary data.</text>
</comment>
<gene>
    <name evidence="11" type="ORF">BCR34DRAFT_590090</name>
</gene>
<dbReference type="PROSITE" id="PS00108">
    <property type="entry name" value="PROTEIN_KINASE_ST"/>
    <property type="match status" value="1"/>
</dbReference>
<feature type="compositionally biased region" description="Basic and acidic residues" evidence="9">
    <location>
        <begin position="7"/>
        <end position="24"/>
    </location>
</feature>
<dbReference type="GO" id="GO:0004674">
    <property type="term" value="F:protein serine/threonine kinase activity"/>
    <property type="evidence" value="ECO:0007669"/>
    <property type="project" value="UniProtKB-KW"/>
</dbReference>
<keyword evidence="6" id="KW-0067">ATP-binding</keyword>
<evidence type="ECO:0000259" key="10">
    <source>
        <dbReference type="PROSITE" id="PS50011"/>
    </source>
</evidence>
<organism evidence="11 12">
    <name type="scientific">Clohesyomyces aquaticus</name>
    <dbReference type="NCBI Taxonomy" id="1231657"/>
    <lineage>
        <taxon>Eukaryota</taxon>
        <taxon>Fungi</taxon>
        <taxon>Dikarya</taxon>
        <taxon>Ascomycota</taxon>
        <taxon>Pezizomycotina</taxon>
        <taxon>Dothideomycetes</taxon>
        <taxon>Pleosporomycetidae</taxon>
        <taxon>Pleosporales</taxon>
        <taxon>Lindgomycetaceae</taxon>
        <taxon>Clohesyomyces</taxon>
    </lineage>
</organism>
<dbReference type="InterPro" id="IPR008271">
    <property type="entry name" value="Ser/Thr_kinase_AS"/>
</dbReference>
<dbReference type="InterPro" id="IPR011009">
    <property type="entry name" value="Kinase-like_dom_sf"/>
</dbReference>
<dbReference type="Pfam" id="PF00069">
    <property type="entry name" value="Pkinase"/>
    <property type="match status" value="1"/>
</dbReference>
<evidence type="ECO:0000256" key="8">
    <source>
        <dbReference type="ARBA" id="ARBA00048679"/>
    </source>
</evidence>
<sequence length="629" mass="71140">MADDFGDSERGRYNRFPDDEKDGYMEYRREKLAEKGGAPGRWGWRIAAKWEKLGLGEKQPYVDRAAAGGADDEGGQEEGEATGSDEAQGSGAAEDGAGEADDAEGQEGEAVGTDGAEGAEGENADVEESDSNWAIEGAERNGARREPSEDRKLGSARSFDETVLEGTSGMPRNSEHDENDLEDRDVPLRKRPQVPRYSNEPRSSEERSVLSELKGGAPQGSVWRWERCLLNRENEVSISVYVLVDSDGRVEDRIVLKRMEFEDLEFAEAHPEAENMTRLPKECTAVLHIRGYNFDKDRDRPALCLYTDFAPSGDLRRLHDQYGKIHPKSRIPEPFIWYTFLQLSEAIYVLNTGSCKCNKKLADTRPETIVEDGWKPIIHKDMKDENVFLGSPEKPCRSYPRPLLADFGLSMDRSNVEYWLENEGPDVFKKGGGMFAGTLGWHPPELVLPELKWDVSHKVDIWGIGVVIWQLMHHTLGDKLEGIRDNAEGAFRFLNADTFPSEDILASKAHIYSHRLHSLVKDCLKKNPRDRPDFYDLRRRAGVGFNEIHRVVGNFQGQEGGGTLPKHLRLHYTEDPYPEEADADEVLRRRRLPDKVLGKRRHQDEEHEEDGEVESEQPPIKRGMNARQT</sequence>
<proteinExistence type="predicted"/>
<accession>A0A1Y1ZCP3</accession>
<dbReference type="GO" id="GO:0005524">
    <property type="term" value="F:ATP binding"/>
    <property type="evidence" value="ECO:0007669"/>
    <property type="project" value="UniProtKB-KW"/>
</dbReference>
<dbReference type="EC" id="2.7.11.1" evidence="1"/>
<feature type="region of interest" description="Disordered" evidence="9">
    <location>
        <begin position="1"/>
        <end position="24"/>
    </location>
</feature>
<evidence type="ECO:0000313" key="11">
    <source>
        <dbReference type="EMBL" id="ORY08052.1"/>
    </source>
</evidence>
<feature type="region of interest" description="Disordered" evidence="9">
    <location>
        <begin position="577"/>
        <end position="629"/>
    </location>
</feature>
<feature type="compositionally biased region" description="Acidic residues" evidence="9">
    <location>
        <begin position="117"/>
        <end position="130"/>
    </location>
</feature>
<dbReference type="STRING" id="1231657.A0A1Y1ZCP3"/>
<evidence type="ECO:0000256" key="6">
    <source>
        <dbReference type="ARBA" id="ARBA00022840"/>
    </source>
</evidence>
<evidence type="ECO:0000256" key="7">
    <source>
        <dbReference type="ARBA" id="ARBA00047899"/>
    </source>
</evidence>
<dbReference type="EMBL" id="MCFA01000104">
    <property type="protein sequence ID" value="ORY08052.1"/>
    <property type="molecule type" value="Genomic_DNA"/>
</dbReference>
<protein>
    <recommendedName>
        <fullName evidence="1">non-specific serine/threonine protein kinase</fullName>
        <ecNumber evidence="1">2.7.11.1</ecNumber>
    </recommendedName>
</protein>
<feature type="domain" description="Protein kinase" evidence="10">
    <location>
        <begin position="208"/>
        <end position="552"/>
    </location>
</feature>
<evidence type="ECO:0000313" key="12">
    <source>
        <dbReference type="Proteomes" id="UP000193144"/>
    </source>
</evidence>
<dbReference type="PANTHER" id="PTHR43671:SF98">
    <property type="entry name" value="SERINE_THREONINE-PROTEIN KINASE NEK11"/>
    <property type="match status" value="1"/>
</dbReference>
<feature type="compositionally biased region" description="Basic and acidic residues" evidence="9">
    <location>
        <begin position="137"/>
        <end position="153"/>
    </location>
</feature>
<feature type="region of interest" description="Disordered" evidence="9">
    <location>
        <begin position="63"/>
        <end position="213"/>
    </location>
</feature>
<keyword evidence="2" id="KW-0723">Serine/threonine-protein kinase</keyword>
<evidence type="ECO:0000256" key="9">
    <source>
        <dbReference type="SAM" id="MobiDB-lite"/>
    </source>
</evidence>
<evidence type="ECO:0000256" key="3">
    <source>
        <dbReference type="ARBA" id="ARBA00022679"/>
    </source>
</evidence>
<dbReference type="InterPro" id="IPR000719">
    <property type="entry name" value="Prot_kinase_dom"/>
</dbReference>
<dbReference type="AlphaFoldDB" id="A0A1Y1ZCP3"/>
<dbReference type="PANTHER" id="PTHR43671">
    <property type="entry name" value="SERINE/THREONINE-PROTEIN KINASE NEK"/>
    <property type="match status" value="1"/>
</dbReference>
<dbReference type="GO" id="GO:0005634">
    <property type="term" value="C:nucleus"/>
    <property type="evidence" value="ECO:0007669"/>
    <property type="project" value="TreeGrafter"/>
</dbReference>